<feature type="region of interest" description="Disordered" evidence="1">
    <location>
        <begin position="521"/>
        <end position="577"/>
    </location>
</feature>
<dbReference type="Pfam" id="PF00481">
    <property type="entry name" value="PP2C"/>
    <property type="match status" value="1"/>
</dbReference>
<evidence type="ECO:0008006" key="5">
    <source>
        <dbReference type="Google" id="ProtNLM"/>
    </source>
</evidence>
<feature type="compositionally biased region" description="Polar residues" evidence="1">
    <location>
        <begin position="113"/>
        <end position="138"/>
    </location>
</feature>
<evidence type="ECO:0000259" key="2">
    <source>
        <dbReference type="PROSITE" id="PS50011"/>
    </source>
</evidence>
<feature type="compositionally biased region" description="Low complexity" evidence="1">
    <location>
        <begin position="552"/>
        <end position="577"/>
    </location>
</feature>
<proteinExistence type="predicted"/>
<feature type="compositionally biased region" description="Polar residues" evidence="1">
    <location>
        <begin position="153"/>
        <end position="173"/>
    </location>
</feature>
<sequence length="577" mass="63592">MYMLRFGRPPFVAPKLLQLYYQIIHEPLELPPNDIKDACDPQLLALLKIMLTKEPSKRASLKAVLAHPWLRAVPRHQKNNKFGNGPSPPPPSMPPKNRVLTDFRSSIPPPTMQKHQQITVTKNEMRSAISQRPQSSTNGDHRRLADDEEQRRTASFVQRQSRSMLRTNNHPNFKNNDSPRPSSSKSISRQNSDVVLRGVDNNTGDQDDFTINACDEDLDDVFRGVLSSRKNEEPAPLPHLSPLNTPLIAPPTLCSSHAKLMSAWHSRRGQRPTQEDRVTVIPELSALDASLTRGTAYVAVFDGHDGTKCVDFLQHELHMFLVRRPDFSSDIRQALISAFVECDQKVTKILEDESGSTALVALIDHQRLIVAHAGDSKCVLSTGSGLALPLTCDHRLTTRPDEVRRIKAAGGLIVNSRLNGTLAVSRAFGDLPHKNNFGPPTVTAAPEITVRNLEPQDEFILLATDGLFDAISIQAAINFVRVELHRHHNLQHAARNLTAEALRCGSIDNVSVVILAFKEPPDSSNLSEEDTDFLRHSSSSSLRTKKRATTISGGSNSSLVSSSHGSSSHNSSGGTLI</sequence>
<reference evidence="4" key="1">
    <citation type="submission" date="2021-01" db="EMBL/GenBank/DDBJ databases">
        <authorList>
            <person name="Corre E."/>
            <person name="Pelletier E."/>
            <person name="Niang G."/>
            <person name="Scheremetjew M."/>
            <person name="Finn R."/>
            <person name="Kale V."/>
            <person name="Holt S."/>
            <person name="Cochrane G."/>
            <person name="Meng A."/>
            <person name="Brown T."/>
            <person name="Cohen L."/>
        </authorList>
    </citation>
    <scope>NUCLEOTIDE SEQUENCE</scope>
    <source>
        <strain evidence="4">CCMP1510</strain>
    </source>
</reference>
<evidence type="ECO:0000256" key="1">
    <source>
        <dbReference type="SAM" id="MobiDB-lite"/>
    </source>
</evidence>
<dbReference type="PROSITE" id="PS50011">
    <property type="entry name" value="PROTEIN_KINASE_DOM"/>
    <property type="match status" value="1"/>
</dbReference>
<feature type="compositionally biased region" description="Low complexity" evidence="1">
    <location>
        <begin position="174"/>
        <end position="192"/>
    </location>
</feature>
<evidence type="ECO:0000259" key="3">
    <source>
        <dbReference type="PROSITE" id="PS51746"/>
    </source>
</evidence>
<evidence type="ECO:0000313" key="4">
    <source>
        <dbReference type="EMBL" id="CAE0361359.1"/>
    </source>
</evidence>
<dbReference type="GO" id="GO:0004672">
    <property type="term" value="F:protein kinase activity"/>
    <property type="evidence" value="ECO:0007669"/>
    <property type="project" value="InterPro"/>
</dbReference>
<dbReference type="SMART" id="SM00331">
    <property type="entry name" value="PP2C_SIG"/>
    <property type="match status" value="1"/>
</dbReference>
<feature type="domain" description="PPM-type phosphatase" evidence="3">
    <location>
        <begin position="260"/>
        <end position="517"/>
    </location>
</feature>
<dbReference type="SMART" id="SM00332">
    <property type="entry name" value="PP2Cc"/>
    <property type="match status" value="1"/>
</dbReference>
<gene>
    <name evidence="4" type="ORF">ALAG00032_LOCUS2092</name>
</gene>
<feature type="compositionally biased region" description="Basic and acidic residues" evidence="1">
    <location>
        <begin position="139"/>
        <end position="152"/>
    </location>
</feature>
<dbReference type="PANTHER" id="PTHR47992">
    <property type="entry name" value="PROTEIN PHOSPHATASE"/>
    <property type="match status" value="1"/>
</dbReference>
<dbReference type="InterPro" id="IPR001932">
    <property type="entry name" value="PPM-type_phosphatase-like_dom"/>
</dbReference>
<dbReference type="InterPro" id="IPR036457">
    <property type="entry name" value="PPM-type-like_dom_sf"/>
</dbReference>
<dbReference type="CDD" id="cd00143">
    <property type="entry name" value="PP2Cc"/>
    <property type="match status" value="1"/>
</dbReference>
<dbReference type="GO" id="GO:0004722">
    <property type="term" value="F:protein serine/threonine phosphatase activity"/>
    <property type="evidence" value="ECO:0007669"/>
    <property type="project" value="InterPro"/>
</dbReference>
<name>A0A7S3NHX4_9STRA</name>
<dbReference type="SUPFAM" id="SSF81606">
    <property type="entry name" value="PP2C-like"/>
    <property type="match status" value="1"/>
</dbReference>
<dbReference type="Gene3D" id="1.10.510.10">
    <property type="entry name" value="Transferase(Phosphotransferase) domain 1"/>
    <property type="match status" value="1"/>
</dbReference>
<dbReference type="SUPFAM" id="SSF56112">
    <property type="entry name" value="Protein kinase-like (PK-like)"/>
    <property type="match status" value="1"/>
</dbReference>
<dbReference type="PROSITE" id="PS51746">
    <property type="entry name" value="PPM_2"/>
    <property type="match status" value="1"/>
</dbReference>
<dbReference type="InterPro" id="IPR011009">
    <property type="entry name" value="Kinase-like_dom_sf"/>
</dbReference>
<dbReference type="GO" id="GO:0005524">
    <property type="term" value="F:ATP binding"/>
    <property type="evidence" value="ECO:0007669"/>
    <property type="project" value="InterPro"/>
</dbReference>
<dbReference type="InterPro" id="IPR015655">
    <property type="entry name" value="PP2C"/>
</dbReference>
<dbReference type="AlphaFoldDB" id="A0A7S3NHX4"/>
<organism evidence="4">
    <name type="scientific">Aureoumbra lagunensis</name>
    <dbReference type="NCBI Taxonomy" id="44058"/>
    <lineage>
        <taxon>Eukaryota</taxon>
        <taxon>Sar</taxon>
        <taxon>Stramenopiles</taxon>
        <taxon>Ochrophyta</taxon>
        <taxon>Pelagophyceae</taxon>
        <taxon>Pelagomonadales</taxon>
        <taxon>Aureoumbra</taxon>
    </lineage>
</organism>
<feature type="region of interest" description="Disordered" evidence="1">
    <location>
        <begin position="75"/>
        <end position="192"/>
    </location>
</feature>
<accession>A0A7S3NHX4</accession>
<feature type="domain" description="Protein kinase" evidence="2">
    <location>
        <begin position="1"/>
        <end position="70"/>
    </location>
</feature>
<dbReference type="EMBL" id="HBIJ01003037">
    <property type="protein sequence ID" value="CAE0361359.1"/>
    <property type="molecule type" value="Transcribed_RNA"/>
</dbReference>
<dbReference type="Gene3D" id="3.60.40.10">
    <property type="entry name" value="PPM-type phosphatase domain"/>
    <property type="match status" value="1"/>
</dbReference>
<protein>
    <recommendedName>
        <fullName evidence="5">PPM-type phosphatase domain-containing protein</fullName>
    </recommendedName>
</protein>
<dbReference type="InterPro" id="IPR000719">
    <property type="entry name" value="Prot_kinase_dom"/>
</dbReference>